<evidence type="ECO:0000313" key="4">
    <source>
        <dbReference type="Proteomes" id="UP000224607"/>
    </source>
</evidence>
<dbReference type="RefSeq" id="WP_092511102.1">
    <property type="nucleotide sequence ID" value="NZ_CAWNQB010000001.1"/>
</dbReference>
<protein>
    <submittedName>
        <fullName evidence="2">Uncharacterized protein</fullName>
    </submittedName>
</protein>
<evidence type="ECO:0000313" key="2">
    <source>
        <dbReference type="EMBL" id="SFJ51574.1"/>
    </source>
</evidence>
<reference evidence="2" key="1">
    <citation type="submission" date="2016-10" db="EMBL/GenBank/DDBJ databases">
        <authorList>
            <person name="de Groot N.N."/>
        </authorList>
    </citation>
    <scope>NUCLEOTIDE SEQUENCE [LARGE SCALE GENOMIC DNA]</scope>
    <source>
        <strain evidence="2">DSM 17908</strain>
    </source>
</reference>
<dbReference type="AlphaFoldDB" id="A0A1I3RY73"/>
<organism evidence="2 3">
    <name type="scientific">Xenorhabdus mauleonii</name>
    <dbReference type="NCBI Taxonomy" id="351675"/>
    <lineage>
        <taxon>Bacteria</taxon>
        <taxon>Pseudomonadati</taxon>
        <taxon>Pseudomonadota</taxon>
        <taxon>Gammaproteobacteria</taxon>
        <taxon>Enterobacterales</taxon>
        <taxon>Morganellaceae</taxon>
        <taxon>Xenorhabdus</taxon>
    </lineage>
</organism>
<reference evidence="3" key="2">
    <citation type="submission" date="2016-10" db="EMBL/GenBank/DDBJ databases">
        <authorList>
            <person name="Varghese N."/>
            <person name="Submissions S."/>
        </authorList>
    </citation>
    <scope>NUCLEOTIDE SEQUENCE [LARGE SCALE GENOMIC DNA]</scope>
    <source>
        <strain evidence="3">DSM 17908</strain>
    </source>
</reference>
<dbReference type="Proteomes" id="UP000198919">
    <property type="component" value="Unassembled WGS sequence"/>
</dbReference>
<dbReference type="Proteomes" id="UP000224607">
    <property type="component" value="Unassembled WGS sequence"/>
</dbReference>
<name>A0A1I3RY73_9GAMM</name>
<evidence type="ECO:0000313" key="3">
    <source>
        <dbReference type="Proteomes" id="UP000198919"/>
    </source>
</evidence>
<accession>A0A1I3RY73</accession>
<reference evidence="1 4" key="3">
    <citation type="journal article" date="2017" name="Nat. Microbiol.">
        <title>Natural product diversity associated with the nematode symbionts Photorhabdus and Xenorhabdus.</title>
        <authorList>
            <person name="Tobias N.J."/>
            <person name="Wolff H."/>
            <person name="Djahanschiri B."/>
            <person name="Grundmann F."/>
            <person name="Kronenwerth M."/>
            <person name="Shi Y.M."/>
            <person name="Simonyi S."/>
            <person name="Grun P."/>
            <person name="Shapiro-Ilan D."/>
            <person name="Pidot S.J."/>
            <person name="Stinear T.P."/>
            <person name="Ebersberger I."/>
            <person name="Bode H.B."/>
        </authorList>
    </citation>
    <scope>NUCLEOTIDE SEQUENCE [LARGE SCALE GENOMIC DNA]</scope>
    <source>
        <strain evidence="1 4">DSM 17908</strain>
    </source>
</reference>
<keyword evidence="4" id="KW-1185">Reference proteome</keyword>
<dbReference type="OrthoDB" id="6623352at2"/>
<dbReference type="EMBL" id="FORG01000010">
    <property type="protein sequence ID" value="SFJ51574.1"/>
    <property type="molecule type" value="Genomic_DNA"/>
</dbReference>
<evidence type="ECO:0000313" key="1">
    <source>
        <dbReference type="EMBL" id="PHM46364.1"/>
    </source>
</evidence>
<sequence length="356" mass="40660">MTKEKIEVDLTFSADKDVDKFTDQQRKNQQRKANRELGLGQRGYRGWRNNTTLYEVRNTYSIEGSIKTQKGEASQTWKKTFLEKEIKKSKNTLKYIDSLKQNIDKFTNFLTVGHSHDKFKILKLEVIYPEIKINGNYELSHNDDFKLYRKFGGRVSASPLFGLSLKLDVIQIVATFLKINTSVSILREVGELYEEKVKKGEHGVQSGGLNATAFLENGTNTIELLFKDRTSEKSNKFDPNARCETTLKKVSAFGDEEIISHVKLTVDKEGNTLTSESLNQIGRTGSEFAFTGMATTPGDKGFYKARKSFSLNGLPDWMWTKARPVTENDLPAIKNFYQEIINVLAHKDLDKLWKKK</sequence>
<proteinExistence type="predicted"/>
<gene>
    <name evidence="2" type="ORF">SAMN05421680_110118</name>
    <name evidence="1" type="ORF">Xmau_00774</name>
</gene>
<dbReference type="EMBL" id="NITY01000001">
    <property type="protein sequence ID" value="PHM46364.1"/>
    <property type="molecule type" value="Genomic_DNA"/>
</dbReference>